<proteinExistence type="predicted"/>
<accession>A0AAD5RCX9</accession>
<evidence type="ECO:0000313" key="2">
    <source>
        <dbReference type="Proteomes" id="UP001196413"/>
    </source>
</evidence>
<sequence length="255" mass="29196">MSRHSFSPCTKIEDLHRVQTPYSQYKSGDVIAQDSDTDSGICADSDHTSTKQRLQIPVIFSDIKSTDYLNQRSHRPLTSLEASLRQQAVTRNPEATRNPKPYRVRFADESNGSIKQPMNCEFIILQLQHLVSGQHFELRKNGGFRESIRDSVIRQNVNEALNWKLHNRSSSLPRMEEYIITEFCHKPTRCVNYQGINGGSLEKLDFDSDPFPNPNSNTLRLRKLPVVPVLHSLKLSESQHEDAELSNQISFFAQQ</sequence>
<keyword evidence="2" id="KW-1185">Reference proteome</keyword>
<gene>
    <name evidence="1" type="ORF">KIN20_036713</name>
</gene>
<dbReference type="EMBL" id="JAHQIW010007400">
    <property type="protein sequence ID" value="KAJ1374110.1"/>
    <property type="molecule type" value="Genomic_DNA"/>
</dbReference>
<evidence type="ECO:0000313" key="1">
    <source>
        <dbReference type="EMBL" id="KAJ1374110.1"/>
    </source>
</evidence>
<organism evidence="1 2">
    <name type="scientific">Parelaphostrongylus tenuis</name>
    <name type="common">Meningeal worm</name>
    <dbReference type="NCBI Taxonomy" id="148309"/>
    <lineage>
        <taxon>Eukaryota</taxon>
        <taxon>Metazoa</taxon>
        <taxon>Ecdysozoa</taxon>
        <taxon>Nematoda</taxon>
        <taxon>Chromadorea</taxon>
        <taxon>Rhabditida</taxon>
        <taxon>Rhabditina</taxon>
        <taxon>Rhabditomorpha</taxon>
        <taxon>Strongyloidea</taxon>
        <taxon>Metastrongylidae</taxon>
        <taxon>Parelaphostrongylus</taxon>
    </lineage>
</organism>
<name>A0AAD5RCX9_PARTN</name>
<reference evidence="1" key="1">
    <citation type="submission" date="2021-06" db="EMBL/GenBank/DDBJ databases">
        <title>Parelaphostrongylus tenuis whole genome reference sequence.</title>
        <authorList>
            <person name="Garwood T.J."/>
            <person name="Larsen P.A."/>
            <person name="Fountain-Jones N.M."/>
            <person name="Garbe J.R."/>
            <person name="Macchietto M.G."/>
            <person name="Kania S.A."/>
            <person name="Gerhold R.W."/>
            <person name="Richards J.E."/>
            <person name="Wolf T.M."/>
        </authorList>
    </citation>
    <scope>NUCLEOTIDE SEQUENCE</scope>
    <source>
        <strain evidence="1">MNPRO001-30</strain>
        <tissue evidence="1">Meninges</tissue>
    </source>
</reference>
<dbReference type="Proteomes" id="UP001196413">
    <property type="component" value="Unassembled WGS sequence"/>
</dbReference>
<protein>
    <submittedName>
        <fullName evidence="1">Uncharacterized protein</fullName>
    </submittedName>
</protein>
<dbReference type="AlphaFoldDB" id="A0AAD5RCX9"/>
<comment type="caution">
    <text evidence="1">The sequence shown here is derived from an EMBL/GenBank/DDBJ whole genome shotgun (WGS) entry which is preliminary data.</text>
</comment>